<accession>A0A0S1SJ72</accession>
<dbReference type="AlphaFoldDB" id="A0A0S1SQY9"/>
<accession>A0A0S1SIK1</accession>
<dbReference type="STRING" id="1735162.PeribacterB2_0259"/>
<reference evidence="3" key="1">
    <citation type="submission" date="2015-10" db="EMBL/GenBank/DDBJ databases">
        <title>Analysis of five complete genome sequences for members of the class Peribacteria in the recently recognized Peregrinibacteria bacterial phylum.</title>
        <authorList>
            <person name="Anantharaman K."/>
            <person name="Brown C.T."/>
            <person name="Burstein D."/>
            <person name="Castelle C.J."/>
            <person name="Probst A.J."/>
            <person name="Thomas B.C."/>
            <person name="Williams K.H."/>
            <person name="Banfield J.F."/>
        </authorList>
    </citation>
    <scope>NUCLEOTIDE SEQUENCE [LARGE SCALE GENOMIC DNA]</scope>
</reference>
<organism evidence="2 3">
    <name type="scientific">Candidatus Peribacter riflensis</name>
    <dbReference type="NCBI Taxonomy" id="1735162"/>
    <lineage>
        <taxon>Bacteria</taxon>
        <taxon>Candidatus Peregrinibacteriota</taxon>
        <taxon>Candidatus Peribacteria</taxon>
        <taxon>Candidatus Peribacterales</taxon>
        <taxon>Candidatus Peribacteraceae</taxon>
        <taxon>Candidatus Peribacter</taxon>
    </lineage>
</organism>
<feature type="compositionally biased region" description="Basic and acidic residues" evidence="1">
    <location>
        <begin position="1"/>
        <end position="10"/>
    </location>
</feature>
<gene>
    <name evidence="2" type="ORF">PeribacterD1_0259</name>
</gene>
<name>A0A0S1SQY9_9BACT</name>
<accession>A0A0S1SQY9</accession>
<protein>
    <recommendedName>
        <fullName evidence="4">STAS domain-containing protein</fullName>
    </recommendedName>
</protein>
<evidence type="ECO:0008006" key="4">
    <source>
        <dbReference type="Google" id="ProtNLM"/>
    </source>
</evidence>
<proteinExistence type="predicted"/>
<dbReference type="KEGG" id="prf:PeribacterA2_0259"/>
<reference evidence="2 3" key="2">
    <citation type="journal article" date="2016" name="PeerJ">
        <title>Analysis of five complete genome sequences for members of the class Peribacteria in the recently recognized Peregrinibacteria bacterial phylum.</title>
        <authorList>
            <person name="Anantharaman K."/>
            <person name="Brown C.T."/>
            <person name="Burstein D."/>
            <person name="Castelle C.J."/>
            <person name="Probst A.J."/>
            <person name="Thomas B.C."/>
            <person name="Williams K.H."/>
            <person name="Banfield J.F."/>
        </authorList>
    </citation>
    <scope>NUCLEOTIDE SEQUENCE [LARGE SCALE GENOMIC DNA]</scope>
    <source>
        <strain evidence="2">RIFOXYD1_FULL_PER-ii_59_16</strain>
    </source>
</reference>
<evidence type="ECO:0000313" key="2">
    <source>
        <dbReference type="EMBL" id="ALM12958.1"/>
    </source>
</evidence>
<evidence type="ECO:0000313" key="3">
    <source>
        <dbReference type="Proteomes" id="UP000069135"/>
    </source>
</evidence>
<accession>A0A0S1SNC9</accession>
<accession>A0A0S1SNJ3</accession>
<feature type="region of interest" description="Disordered" evidence="1">
    <location>
        <begin position="1"/>
        <end position="22"/>
    </location>
</feature>
<evidence type="ECO:0000256" key="1">
    <source>
        <dbReference type="SAM" id="MobiDB-lite"/>
    </source>
</evidence>
<dbReference type="EMBL" id="CP013065">
    <property type="protein sequence ID" value="ALM12958.1"/>
    <property type="molecule type" value="Genomic_DNA"/>
</dbReference>
<dbReference type="Proteomes" id="UP000069135">
    <property type="component" value="Chromosome"/>
</dbReference>
<sequence>MLHEQEHPSERPSPQETGNVSPAFAVINRIIAGQQKAAQQVRKSPEFLGAVTSETQGTQRSLVLPLRGKRDNDTDPSARILEDISEPNGITDLRAALQTIAHGEPHGLYVIDCTDLGQNGSICEGGIAVLVGFWKDLGYPQGAIVLRNPPAPLLASLRTKQLLPRIFALESPETDAAAQKHAEA</sequence>